<name>A0A484FA19_COLOR</name>
<reference evidence="2" key="1">
    <citation type="journal article" date="2013" name="New Phytol.">
        <title>Comparative genomic and transcriptomic analyses reveal the hemibiotrophic stage shift of Colletotrichum fungi.</title>
        <authorList>
            <person name="Gan P."/>
            <person name="Ikeda K."/>
            <person name="Irieda H."/>
            <person name="Narusaka M."/>
            <person name="O'Connell R.J."/>
            <person name="Narusaka Y."/>
            <person name="Takano Y."/>
            <person name="Kubo Y."/>
            <person name="Shirasu K."/>
        </authorList>
    </citation>
    <scope>NUCLEOTIDE SEQUENCE [LARGE SCALE GENOMIC DNA]</scope>
    <source>
        <strain evidence="2">104-T / ATCC 96160 / CBS 514.97 / LARS 414 / MAFF 240422</strain>
    </source>
</reference>
<dbReference type="OrthoDB" id="3932329at2759"/>
<protein>
    <submittedName>
        <fullName evidence="1">Uncharacterized protein</fullName>
    </submittedName>
</protein>
<reference evidence="2" key="2">
    <citation type="journal article" date="2019" name="Mol. Plant Microbe Interact.">
        <title>Genome sequence resources for four phytopathogenic fungi from the Colletotrichum orbiculare species complex.</title>
        <authorList>
            <person name="Gan P."/>
            <person name="Tsushima A."/>
            <person name="Narusaka M."/>
            <person name="Narusaka Y."/>
            <person name="Takano Y."/>
            <person name="Kubo Y."/>
            <person name="Shirasu K."/>
        </authorList>
    </citation>
    <scope>GENOME REANNOTATION</scope>
    <source>
        <strain evidence="2">104-T / ATCC 96160 / CBS 514.97 / LARS 414 / MAFF 240422</strain>
    </source>
</reference>
<evidence type="ECO:0000313" key="2">
    <source>
        <dbReference type="Proteomes" id="UP000014480"/>
    </source>
</evidence>
<keyword evidence="2" id="KW-1185">Reference proteome</keyword>
<gene>
    <name evidence="1" type="ORF">Cob_v011976</name>
</gene>
<evidence type="ECO:0000313" key="1">
    <source>
        <dbReference type="EMBL" id="TDZ15140.1"/>
    </source>
</evidence>
<comment type="caution">
    <text evidence="1">The sequence shown here is derived from an EMBL/GenBank/DDBJ whole genome shotgun (WGS) entry which is preliminary data.</text>
</comment>
<dbReference type="Proteomes" id="UP000014480">
    <property type="component" value="Unassembled WGS sequence"/>
</dbReference>
<dbReference type="AlphaFoldDB" id="A0A484FA19"/>
<organism evidence="1 2">
    <name type="scientific">Colletotrichum orbiculare (strain 104-T / ATCC 96160 / CBS 514.97 / LARS 414 / MAFF 240422)</name>
    <name type="common">Cucumber anthracnose fungus</name>
    <name type="synonym">Colletotrichum lagenarium</name>
    <dbReference type="NCBI Taxonomy" id="1213857"/>
    <lineage>
        <taxon>Eukaryota</taxon>
        <taxon>Fungi</taxon>
        <taxon>Dikarya</taxon>
        <taxon>Ascomycota</taxon>
        <taxon>Pezizomycotina</taxon>
        <taxon>Sordariomycetes</taxon>
        <taxon>Hypocreomycetidae</taxon>
        <taxon>Glomerellales</taxon>
        <taxon>Glomerellaceae</taxon>
        <taxon>Colletotrichum</taxon>
        <taxon>Colletotrichum orbiculare species complex</taxon>
    </lineage>
</organism>
<proteinExistence type="predicted"/>
<dbReference type="STRING" id="1213857.A0A484FA19"/>
<sequence length="142" mass="15679">MQLPRQCMEYVYEGISPQKLRPRSKASTIEVHVARANSQGGFNINGDVGKKVYPGFGRKTFDERCYATVHAACLEIAEKVHVSGLAHIRDVRGLFIAIQWRSTVPGRLTYNSSETFASTIEVSLDGLVCTSRNVTRSQSSGN</sequence>
<accession>A0A484FA19</accession>
<dbReference type="EMBL" id="AMCV02000043">
    <property type="protein sequence ID" value="TDZ15140.1"/>
    <property type="molecule type" value="Genomic_DNA"/>
</dbReference>